<evidence type="ECO:0000259" key="4">
    <source>
        <dbReference type="PROSITE" id="PS50893"/>
    </source>
</evidence>
<dbReference type="InterPro" id="IPR017911">
    <property type="entry name" value="MacB-like_ATP-bd"/>
</dbReference>
<dbReference type="SMART" id="SM00382">
    <property type="entry name" value="AAA"/>
    <property type="match status" value="1"/>
</dbReference>
<dbReference type="Pfam" id="PF00005">
    <property type="entry name" value="ABC_tran"/>
    <property type="match status" value="1"/>
</dbReference>
<dbReference type="GO" id="GO:0016887">
    <property type="term" value="F:ATP hydrolysis activity"/>
    <property type="evidence" value="ECO:0007669"/>
    <property type="project" value="InterPro"/>
</dbReference>
<dbReference type="GO" id="GO:0098796">
    <property type="term" value="C:membrane protein complex"/>
    <property type="evidence" value="ECO:0007669"/>
    <property type="project" value="UniProtKB-ARBA"/>
</dbReference>
<dbReference type="PROSITE" id="PS50893">
    <property type="entry name" value="ABC_TRANSPORTER_2"/>
    <property type="match status" value="1"/>
</dbReference>
<dbReference type="GO" id="GO:0005886">
    <property type="term" value="C:plasma membrane"/>
    <property type="evidence" value="ECO:0007669"/>
    <property type="project" value="TreeGrafter"/>
</dbReference>
<keyword evidence="1" id="KW-0813">Transport</keyword>
<dbReference type="PATRIC" id="fig|1703772.3.peg.432"/>
<dbReference type="PANTHER" id="PTHR24220:SF86">
    <property type="entry name" value="ABC TRANSPORTER ABCH.1"/>
    <property type="match status" value="1"/>
</dbReference>
<dbReference type="EMBL" id="LJNI01000109">
    <property type="protein sequence ID" value="KPJ71984.1"/>
    <property type="molecule type" value="Genomic_DNA"/>
</dbReference>
<proteinExistence type="predicted"/>
<comment type="caution">
    <text evidence="5">The sequence shown here is derived from an EMBL/GenBank/DDBJ whole genome shotgun (WGS) entry which is preliminary data.</text>
</comment>
<dbReference type="PROSITE" id="PS00211">
    <property type="entry name" value="ABC_TRANSPORTER_1"/>
    <property type="match status" value="1"/>
</dbReference>
<dbReference type="GO" id="GO:0005524">
    <property type="term" value="F:ATP binding"/>
    <property type="evidence" value="ECO:0007669"/>
    <property type="project" value="UniProtKB-KW"/>
</dbReference>
<evidence type="ECO:0000256" key="1">
    <source>
        <dbReference type="ARBA" id="ARBA00022448"/>
    </source>
</evidence>
<sequence>MSDILEARNITKTYYLENETIDVLKGVDLKVTKGSFVVIFGPSGSGKSTLLNILGSLDRPSDGQVLLESVDLSSHSDSQLSEIKNKKIGFVFQFHHLLPEFSCLENVALPAFVKGMPPPEACDRALLLLDKFGVVDKKNRLPSQISGGEKQRVAVARALMNEPLIILADEPTGNLDEANTNKLLKEFIGLKEEGKTMILVTHSLDIAKVGTDVYNLREGRLYAM</sequence>
<dbReference type="Proteomes" id="UP000051012">
    <property type="component" value="Unassembled WGS sequence"/>
</dbReference>
<name>A0A0S7YBA5_UNCT6</name>
<accession>A0A0S7YBA5</accession>
<dbReference type="GO" id="GO:0022857">
    <property type="term" value="F:transmembrane transporter activity"/>
    <property type="evidence" value="ECO:0007669"/>
    <property type="project" value="TreeGrafter"/>
</dbReference>
<reference evidence="5 6" key="1">
    <citation type="journal article" date="2015" name="Microbiome">
        <title>Genomic resolution of linkages in carbon, nitrogen, and sulfur cycling among widespread estuary sediment bacteria.</title>
        <authorList>
            <person name="Baker B.J."/>
            <person name="Lazar C.S."/>
            <person name="Teske A.P."/>
            <person name="Dick G.J."/>
        </authorList>
    </citation>
    <scope>NUCLEOTIDE SEQUENCE [LARGE SCALE GENOMIC DNA]</scope>
    <source>
        <strain evidence="5">DG_78</strain>
    </source>
</reference>
<protein>
    <recommendedName>
        <fullName evidence="4">ABC transporter domain-containing protein</fullName>
    </recommendedName>
</protein>
<keyword evidence="3" id="KW-0067">ATP-binding</keyword>
<organism evidence="5 6">
    <name type="scientific">candidate division TA06 bacterium DG_78</name>
    <dbReference type="NCBI Taxonomy" id="1703772"/>
    <lineage>
        <taxon>Bacteria</taxon>
        <taxon>Bacteria division TA06</taxon>
    </lineage>
</organism>
<dbReference type="InterPro" id="IPR017871">
    <property type="entry name" value="ABC_transporter-like_CS"/>
</dbReference>
<dbReference type="InterPro" id="IPR003439">
    <property type="entry name" value="ABC_transporter-like_ATP-bd"/>
</dbReference>
<dbReference type="FunFam" id="3.40.50.300:FF:000032">
    <property type="entry name" value="Export ABC transporter ATP-binding protein"/>
    <property type="match status" value="1"/>
</dbReference>
<evidence type="ECO:0000313" key="5">
    <source>
        <dbReference type="EMBL" id="KPJ71984.1"/>
    </source>
</evidence>
<dbReference type="AlphaFoldDB" id="A0A0S7YBA5"/>
<dbReference type="Gene3D" id="3.40.50.300">
    <property type="entry name" value="P-loop containing nucleotide triphosphate hydrolases"/>
    <property type="match status" value="1"/>
</dbReference>
<dbReference type="SUPFAM" id="SSF52540">
    <property type="entry name" value="P-loop containing nucleoside triphosphate hydrolases"/>
    <property type="match status" value="1"/>
</dbReference>
<evidence type="ECO:0000256" key="3">
    <source>
        <dbReference type="ARBA" id="ARBA00022840"/>
    </source>
</evidence>
<evidence type="ECO:0000313" key="6">
    <source>
        <dbReference type="Proteomes" id="UP000051012"/>
    </source>
</evidence>
<dbReference type="CDD" id="cd03255">
    <property type="entry name" value="ABC_MJ0796_LolCDE_FtsE"/>
    <property type="match status" value="1"/>
</dbReference>
<dbReference type="InterPro" id="IPR003593">
    <property type="entry name" value="AAA+_ATPase"/>
</dbReference>
<keyword evidence="2" id="KW-0547">Nucleotide-binding</keyword>
<dbReference type="InterPro" id="IPR015854">
    <property type="entry name" value="ABC_transpr_LolD-like"/>
</dbReference>
<dbReference type="PANTHER" id="PTHR24220">
    <property type="entry name" value="IMPORT ATP-BINDING PROTEIN"/>
    <property type="match status" value="1"/>
</dbReference>
<dbReference type="InterPro" id="IPR027417">
    <property type="entry name" value="P-loop_NTPase"/>
</dbReference>
<evidence type="ECO:0000256" key="2">
    <source>
        <dbReference type="ARBA" id="ARBA00022741"/>
    </source>
</evidence>
<gene>
    <name evidence="5" type="ORF">AMJ52_07875</name>
</gene>
<feature type="domain" description="ABC transporter" evidence="4">
    <location>
        <begin position="5"/>
        <end position="224"/>
    </location>
</feature>